<proteinExistence type="predicted"/>
<dbReference type="AlphaFoldDB" id="A0A315VQ60"/>
<keyword evidence="4" id="KW-1185">Reference proteome</keyword>
<sequence>MTCSSSAKPPVSLFTWFRNSTNGKMQVAKGDVYGFNITEEGIYHCVATNDLGNQTSPEVHLTGPQKGELEQRQQDWRSGDRKPEVIRDDVAEACGRCADRVPPTTAGAIAFYADWTPSTT</sequence>
<evidence type="ECO:0000259" key="2">
    <source>
        <dbReference type="PROSITE" id="PS50835"/>
    </source>
</evidence>
<organism evidence="3 4">
    <name type="scientific">Gambusia affinis</name>
    <name type="common">Western mosquitofish</name>
    <name type="synonym">Heterandria affinis</name>
    <dbReference type="NCBI Taxonomy" id="33528"/>
    <lineage>
        <taxon>Eukaryota</taxon>
        <taxon>Metazoa</taxon>
        <taxon>Chordata</taxon>
        <taxon>Craniata</taxon>
        <taxon>Vertebrata</taxon>
        <taxon>Euteleostomi</taxon>
        <taxon>Actinopterygii</taxon>
        <taxon>Neopterygii</taxon>
        <taxon>Teleostei</taxon>
        <taxon>Neoteleostei</taxon>
        <taxon>Acanthomorphata</taxon>
        <taxon>Ovalentaria</taxon>
        <taxon>Atherinomorphae</taxon>
        <taxon>Cyprinodontiformes</taxon>
        <taxon>Poeciliidae</taxon>
        <taxon>Poeciliinae</taxon>
        <taxon>Gambusia</taxon>
    </lineage>
</organism>
<dbReference type="InterPro" id="IPR013783">
    <property type="entry name" value="Ig-like_fold"/>
</dbReference>
<feature type="compositionally biased region" description="Basic and acidic residues" evidence="1">
    <location>
        <begin position="67"/>
        <end position="84"/>
    </location>
</feature>
<gene>
    <name evidence="3" type="ORF">CCH79_00001328</name>
</gene>
<dbReference type="InterPro" id="IPR007110">
    <property type="entry name" value="Ig-like_dom"/>
</dbReference>
<dbReference type="Proteomes" id="UP000250572">
    <property type="component" value="Unassembled WGS sequence"/>
</dbReference>
<dbReference type="InterPro" id="IPR036179">
    <property type="entry name" value="Ig-like_dom_sf"/>
</dbReference>
<reference evidence="3 4" key="1">
    <citation type="journal article" date="2018" name="G3 (Bethesda)">
        <title>A High-Quality Reference Genome for the Invasive Mosquitofish Gambusia affinis Using a Chicago Library.</title>
        <authorList>
            <person name="Hoffberg S.L."/>
            <person name="Troendle N.J."/>
            <person name="Glenn T.C."/>
            <person name="Mahmud O."/>
            <person name="Louha S."/>
            <person name="Chalopin D."/>
            <person name="Bennetzen J.L."/>
            <person name="Mauricio R."/>
        </authorList>
    </citation>
    <scope>NUCLEOTIDE SEQUENCE [LARGE SCALE GENOMIC DNA]</scope>
    <source>
        <strain evidence="3">NE01/NJP1002.9</strain>
        <tissue evidence="3">Muscle</tissue>
    </source>
</reference>
<comment type="caution">
    <text evidence="3">The sequence shown here is derived from an EMBL/GenBank/DDBJ whole genome shotgun (WGS) entry which is preliminary data.</text>
</comment>
<dbReference type="SUPFAM" id="SSF48726">
    <property type="entry name" value="Immunoglobulin"/>
    <property type="match status" value="1"/>
</dbReference>
<feature type="region of interest" description="Disordered" evidence="1">
    <location>
        <begin position="54"/>
        <end position="84"/>
    </location>
</feature>
<evidence type="ECO:0000313" key="4">
    <source>
        <dbReference type="Proteomes" id="UP000250572"/>
    </source>
</evidence>
<evidence type="ECO:0000313" key="3">
    <source>
        <dbReference type="EMBL" id="PWA25684.1"/>
    </source>
</evidence>
<accession>A0A315VQ60</accession>
<dbReference type="Gene3D" id="2.60.40.10">
    <property type="entry name" value="Immunoglobulins"/>
    <property type="match status" value="1"/>
</dbReference>
<evidence type="ECO:0000256" key="1">
    <source>
        <dbReference type="SAM" id="MobiDB-lite"/>
    </source>
</evidence>
<name>A0A315VQ60_GAMAF</name>
<protein>
    <recommendedName>
        <fullName evidence="2">Ig-like domain-containing protein</fullName>
    </recommendedName>
</protein>
<feature type="domain" description="Ig-like" evidence="2">
    <location>
        <begin position="1"/>
        <end position="62"/>
    </location>
</feature>
<dbReference type="EMBL" id="NHOQ01001229">
    <property type="protein sequence ID" value="PWA25684.1"/>
    <property type="molecule type" value="Genomic_DNA"/>
</dbReference>
<dbReference type="PROSITE" id="PS50835">
    <property type="entry name" value="IG_LIKE"/>
    <property type="match status" value="1"/>
</dbReference>